<keyword evidence="3" id="KW-1185">Reference proteome</keyword>
<sequence>MQAPRNLAESSNGPTSRTMALSEHPEFMFFQALNAPFLPSVAIRCDPLPQLPVPSAEPPHTYDTPLFKASGS</sequence>
<protein>
    <submittedName>
        <fullName evidence="2">Uncharacterized protein</fullName>
    </submittedName>
</protein>
<dbReference type="AlphaFoldDB" id="A0A409XFU3"/>
<evidence type="ECO:0000313" key="2">
    <source>
        <dbReference type="EMBL" id="PPQ89611.1"/>
    </source>
</evidence>
<accession>A0A409XFU3</accession>
<name>A0A409XFU3_PSICY</name>
<evidence type="ECO:0000256" key="1">
    <source>
        <dbReference type="SAM" id="MobiDB-lite"/>
    </source>
</evidence>
<dbReference type="EMBL" id="NHYD01001858">
    <property type="protein sequence ID" value="PPQ89611.1"/>
    <property type="molecule type" value="Genomic_DNA"/>
</dbReference>
<dbReference type="InParanoid" id="A0A409XFU3"/>
<evidence type="ECO:0000313" key="3">
    <source>
        <dbReference type="Proteomes" id="UP000283269"/>
    </source>
</evidence>
<organism evidence="2 3">
    <name type="scientific">Psilocybe cyanescens</name>
    <dbReference type="NCBI Taxonomy" id="93625"/>
    <lineage>
        <taxon>Eukaryota</taxon>
        <taxon>Fungi</taxon>
        <taxon>Dikarya</taxon>
        <taxon>Basidiomycota</taxon>
        <taxon>Agaricomycotina</taxon>
        <taxon>Agaricomycetes</taxon>
        <taxon>Agaricomycetidae</taxon>
        <taxon>Agaricales</taxon>
        <taxon>Agaricineae</taxon>
        <taxon>Strophariaceae</taxon>
        <taxon>Psilocybe</taxon>
    </lineage>
</organism>
<gene>
    <name evidence="2" type="ORF">CVT25_012356</name>
</gene>
<reference evidence="2 3" key="1">
    <citation type="journal article" date="2018" name="Evol. Lett.">
        <title>Horizontal gene cluster transfer increased hallucinogenic mushroom diversity.</title>
        <authorList>
            <person name="Reynolds H.T."/>
            <person name="Vijayakumar V."/>
            <person name="Gluck-Thaler E."/>
            <person name="Korotkin H.B."/>
            <person name="Matheny P.B."/>
            <person name="Slot J.C."/>
        </authorList>
    </citation>
    <scope>NUCLEOTIDE SEQUENCE [LARGE SCALE GENOMIC DNA]</scope>
    <source>
        <strain evidence="2 3">2631</strain>
    </source>
</reference>
<comment type="caution">
    <text evidence="2">The sequence shown here is derived from an EMBL/GenBank/DDBJ whole genome shotgun (WGS) entry which is preliminary data.</text>
</comment>
<dbReference type="Proteomes" id="UP000283269">
    <property type="component" value="Unassembled WGS sequence"/>
</dbReference>
<feature type="region of interest" description="Disordered" evidence="1">
    <location>
        <begin position="48"/>
        <end position="72"/>
    </location>
</feature>
<proteinExistence type="predicted"/>